<name>A0A1J1ID45_9DIPT</name>
<reference evidence="1 2" key="1">
    <citation type="submission" date="2015-04" db="EMBL/GenBank/DDBJ databases">
        <authorList>
            <person name="Syromyatnikov M.Y."/>
            <person name="Popov V.N."/>
        </authorList>
    </citation>
    <scope>NUCLEOTIDE SEQUENCE [LARGE SCALE GENOMIC DNA]</scope>
</reference>
<gene>
    <name evidence="1" type="ORF">CLUMA_CG011507</name>
</gene>
<accession>A0A1J1ID45</accession>
<keyword evidence="2" id="KW-1185">Reference proteome</keyword>
<evidence type="ECO:0000313" key="1">
    <source>
        <dbReference type="EMBL" id="CRK98139.1"/>
    </source>
</evidence>
<protein>
    <submittedName>
        <fullName evidence="1">CLUMA_CG011507, isoform A</fullName>
    </submittedName>
</protein>
<evidence type="ECO:0000313" key="2">
    <source>
        <dbReference type="Proteomes" id="UP000183832"/>
    </source>
</evidence>
<dbReference type="EMBL" id="CVRI01000047">
    <property type="protein sequence ID" value="CRK98139.1"/>
    <property type="molecule type" value="Genomic_DNA"/>
</dbReference>
<sequence>MPPVQQPIPYGQPLVQYVYQQAPVLLYSMPQTTYVTQTVPIIQPSGPIQDNSEPIQIDSD</sequence>
<dbReference type="Proteomes" id="UP000183832">
    <property type="component" value="Unassembled WGS sequence"/>
</dbReference>
<proteinExistence type="predicted"/>
<dbReference type="AlphaFoldDB" id="A0A1J1ID45"/>
<organism evidence="1 2">
    <name type="scientific">Clunio marinus</name>
    <dbReference type="NCBI Taxonomy" id="568069"/>
    <lineage>
        <taxon>Eukaryota</taxon>
        <taxon>Metazoa</taxon>
        <taxon>Ecdysozoa</taxon>
        <taxon>Arthropoda</taxon>
        <taxon>Hexapoda</taxon>
        <taxon>Insecta</taxon>
        <taxon>Pterygota</taxon>
        <taxon>Neoptera</taxon>
        <taxon>Endopterygota</taxon>
        <taxon>Diptera</taxon>
        <taxon>Nematocera</taxon>
        <taxon>Chironomoidea</taxon>
        <taxon>Chironomidae</taxon>
        <taxon>Clunio</taxon>
    </lineage>
</organism>